<dbReference type="InterPro" id="IPR011527">
    <property type="entry name" value="ABC1_TM_dom"/>
</dbReference>
<feature type="transmembrane region" description="Helical" evidence="10">
    <location>
        <begin position="157"/>
        <end position="185"/>
    </location>
</feature>
<keyword evidence="5" id="KW-0547">Nucleotide-binding</keyword>
<evidence type="ECO:0000256" key="3">
    <source>
        <dbReference type="ARBA" id="ARBA00022475"/>
    </source>
</evidence>
<evidence type="ECO:0000256" key="7">
    <source>
        <dbReference type="ARBA" id="ARBA00022989"/>
    </source>
</evidence>
<dbReference type="GO" id="GO:0005524">
    <property type="term" value="F:ATP binding"/>
    <property type="evidence" value="ECO:0007669"/>
    <property type="project" value="UniProtKB-KW"/>
</dbReference>
<evidence type="ECO:0000313" key="13">
    <source>
        <dbReference type="EMBL" id="EKX92504.1"/>
    </source>
</evidence>
<dbReference type="SUPFAM" id="SSF52540">
    <property type="entry name" value="P-loop containing nucleoside triphosphate hydrolases"/>
    <property type="match status" value="2"/>
</dbReference>
<feature type="transmembrane region" description="Helical" evidence="10">
    <location>
        <begin position="69"/>
        <end position="86"/>
    </location>
</feature>
<evidence type="ECO:0000313" key="14">
    <source>
        <dbReference type="Proteomes" id="UP000010445"/>
    </source>
</evidence>
<dbReference type="InterPro" id="IPR027417">
    <property type="entry name" value="P-loop_NTPase"/>
</dbReference>
<dbReference type="Proteomes" id="UP000010445">
    <property type="component" value="Unassembled WGS sequence"/>
</dbReference>
<feature type="domain" description="ABC transmembrane type-1" evidence="12">
    <location>
        <begin position="20"/>
        <end position="314"/>
    </location>
</feature>
<feature type="transmembrane region" description="Helical" evidence="10">
    <location>
        <begin position="20"/>
        <end position="39"/>
    </location>
</feature>
<dbReference type="FunFam" id="3.40.50.300:FF:000299">
    <property type="entry name" value="ABC transporter ATP-binding protein/permease"/>
    <property type="match status" value="1"/>
</dbReference>
<comment type="subcellular location">
    <subcellularLocation>
        <location evidence="1">Cell membrane</location>
        <topology evidence="1">Multi-pass membrane protein</topology>
    </subcellularLocation>
</comment>
<feature type="domain" description="ABC transporter" evidence="11">
    <location>
        <begin position="927"/>
        <end position="1166"/>
    </location>
</feature>
<gene>
    <name evidence="13" type="ORF">HMPREF9997_00170</name>
</gene>
<protein>
    <submittedName>
        <fullName evidence="13">ABC transporter, ATP-binding protein</fullName>
    </submittedName>
</protein>
<dbReference type="AlphaFoldDB" id="L1MNG7"/>
<organism evidence="13 14">
    <name type="scientific">Corynebacterium durum F0235</name>
    <dbReference type="NCBI Taxonomy" id="1035195"/>
    <lineage>
        <taxon>Bacteria</taxon>
        <taxon>Bacillati</taxon>
        <taxon>Actinomycetota</taxon>
        <taxon>Actinomycetes</taxon>
        <taxon>Mycobacteriales</taxon>
        <taxon>Corynebacteriaceae</taxon>
        <taxon>Corynebacterium</taxon>
    </lineage>
</organism>
<feature type="transmembrane region" description="Helical" evidence="10">
    <location>
        <begin position="719"/>
        <end position="743"/>
    </location>
</feature>
<keyword evidence="3" id="KW-1003">Cell membrane</keyword>
<keyword evidence="2" id="KW-0813">Transport</keyword>
<dbReference type="PROSITE" id="PS50929">
    <property type="entry name" value="ABC_TM1F"/>
    <property type="match status" value="2"/>
</dbReference>
<comment type="caution">
    <text evidence="13">The sequence shown here is derived from an EMBL/GenBank/DDBJ whole genome shotgun (WGS) entry which is preliminary data.</text>
</comment>
<dbReference type="InterPro" id="IPR036640">
    <property type="entry name" value="ABC1_TM_sf"/>
</dbReference>
<dbReference type="InterPro" id="IPR003593">
    <property type="entry name" value="AAA+_ATPase"/>
</dbReference>
<evidence type="ECO:0000256" key="10">
    <source>
        <dbReference type="SAM" id="Phobius"/>
    </source>
</evidence>
<dbReference type="eggNOG" id="COG1132">
    <property type="taxonomic scope" value="Bacteria"/>
</dbReference>
<dbReference type="PATRIC" id="fig|1035195.3.peg.159"/>
<dbReference type="STRING" id="1035195.HMPREF9997_00170"/>
<keyword evidence="14" id="KW-1185">Reference proteome</keyword>
<evidence type="ECO:0000259" key="11">
    <source>
        <dbReference type="PROSITE" id="PS50893"/>
    </source>
</evidence>
<evidence type="ECO:0000256" key="4">
    <source>
        <dbReference type="ARBA" id="ARBA00022692"/>
    </source>
</evidence>
<evidence type="ECO:0000256" key="5">
    <source>
        <dbReference type="ARBA" id="ARBA00022741"/>
    </source>
</evidence>
<dbReference type="Gene3D" id="3.40.50.300">
    <property type="entry name" value="P-loop containing nucleotide triphosphate hydrolases"/>
    <property type="match status" value="2"/>
</dbReference>
<proteinExistence type="inferred from homology"/>
<dbReference type="InterPro" id="IPR003439">
    <property type="entry name" value="ABC_transporter-like_ATP-bd"/>
</dbReference>
<keyword evidence="8 10" id="KW-0472">Membrane</keyword>
<dbReference type="GO" id="GO:0034040">
    <property type="term" value="F:ATPase-coupled lipid transmembrane transporter activity"/>
    <property type="evidence" value="ECO:0007669"/>
    <property type="project" value="TreeGrafter"/>
</dbReference>
<dbReference type="CDD" id="cd18546">
    <property type="entry name" value="ABC_6TM_Rv0194_D2_like"/>
    <property type="match status" value="1"/>
</dbReference>
<dbReference type="EMBL" id="AMEM01000005">
    <property type="protein sequence ID" value="EKX92504.1"/>
    <property type="molecule type" value="Genomic_DNA"/>
</dbReference>
<feature type="domain" description="ABC transporter" evidence="11">
    <location>
        <begin position="338"/>
        <end position="582"/>
    </location>
</feature>
<feature type="domain" description="ABC transmembrane type-1" evidence="12">
    <location>
        <begin position="611"/>
        <end position="892"/>
    </location>
</feature>
<dbReference type="PANTHER" id="PTHR24221">
    <property type="entry name" value="ATP-BINDING CASSETTE SUB-FAMILY B"/>
    <property type="match status" value="1"/>
</dbReference>
<feature type="transmembrane region" description="Helical" evidence="10">
    <location>
        <begin position="749"/>
        <end position="767"/>
    </location>
</feature>
<dbReference type="Pfam" id="PF00664">
    <property type="entry name" value="ABC_membrane"/>
    <property type="match status" value="2"/>
</dbReference>
<dbReference type="GO" id="GO:0005886">
    <property type="term" value="C:plasma membrane"/>
    <property type="evidence" value="ECO:0007669"/>
    <property type="project" value="UniProtKB-SubCell"/>
</dbReference>
<evidence type="ECO:0000256" key="1">
    <source>
        <dbReference type="ARBA" id="ARBA00004651"/>
    </source>
</evidence>
<feature type="transmembrane region" description="Helical" evidence="10">
    <location>
        <begin position="646"/>
        <end position="670"/>
    </location>
</feature>
<keyword evidence="6 13" id="KW-0067">ATP-binding</keyword>
<dbReference type="Pfam" id="PF00005">
    <property type="entry name" value="ABC_tran"/>
    <property type="match status" value="2"/>
</dbReference>
<dbReference type="GO" id="GO:0016887">
    <property type="term" value="F:ATP hydrolysis activity"/>
    <property type="evidence" value="ECO:0007669"/>
    <property type="project" value="InterPro"/>
</dbReference>
<feature type="transmembrane region" description="Helical" evidence="10">
    <location>
        <begin position="861"/>
        <end position="880"/>
    </location>
</feature>
<dbReference type="CDD" id="cd18543">
    <property type="entry name" value="ABC_6TM_Rv0194_D1_like"/>
    <property type="match status" value="1"/>
</dbReference>
<keyword evidence="7 10" id="KW-1133">Transmembrane helix</keyword>
<dbReference type="Gene3D" id="1.20.1560.10">
    <property type="entry name" value="ABC transporter type 1, transmembrane domain"/>
    <property type="match status" value="2"/>
</dbReference>
<evidence type="ECO:0000259" key="12">
    <source>
        <dbReference type="PROSITE" id="PS50929"/>
    </source>
</evidence>
<dbReference type="PROSITE" id="PS50893">
    <property type="entry name" value="ABC_TRANSPORTER_2"/>
    <property type="match status" value="2"/>
</dbReference>
<accession>L1MNG7</accession>
<comment type="similarity">
    <text evidence="9">Belongs to the ABC transporter superfamily. Lipid exporter (TC 3.A.1.106) family.</text>
</comment>
<dbReference type="PANTHER" id="PTHR24221:SF629">
    <property type="entry name" value="MULTIDRUG EFFLUX ATP-BINDING_PERMEASE PROTEIN RV0194"/>
    <property type="match status" value="1"/>
</dbReference>
<evidence type="ECO:0000256" key="8">
    <source>
        <dbReference type="ARBA" id="ARBA00023136"/>
    </source>
</evidence>
<name>L1MNG7_9CORY</name>
<dbReference type="HOGENOM" id="CLU_000604_17_6_11"/>
<keyword evidence="4 10" id="KW-0812">Transmembrane</keyword>
<evidence type="ECO:0000256" key="2">
    <source>
        <dbReference type="ARBA" id="ARBA00022448"/>
    </source>
</evidence>
<reference evidence="13 14" key="1">
    <citation type="submission" date="2012-05" db="EMBL/GenBank/DDBJ databases">
        <authorList>
            <person name="Weinstock G."/>
            <person name="Sodergren E."/>
            <person name="Lobos E.A."/>
            <person name="Fulton L."/>
            <person name="Fulton R."/>
            <person name="Courtney L."/>
            <person name="Fronick C."/>
            <person name="O'Laughlin M."/>
            <person name="Godfrey J."/>
            <person name="Wilson R.M."/>
            <person name="Miner T."/>
            <person name="Farmer C."/>
            <person name="Delehaunty K."/>
            <person name="Cordes M."/>
            <person name="Minx P."/>
            <person name="Tomlinson C."/>
            <person name="Chen J."/>
            <person name="Wollam A."/>
            <person name="Pepin K.H."/>
            <person name="Bhonagiri V."/>
            <person name="Zhang X."/>
            <person name="Suruliraj S."/>
            <person name="Warren W."/>
            <person name="Mitreva M."/>
            <person name="Mardis E.R."/>
            <person name="Wilson R.K."/>
        </authorList>
    </citation>
    <scope>NUCLEOTIDE SEQUENCE [LARGE SCALE GENOMIC DNA]</scope>
    <source>
        <strain evidence="13 14">F0235</strain>
    </source>
</reference>
<dbReference type="GO" id="GO:0140359">
    <property type="term" value="F:ABC-type transporter activity"/>
    <property type="evidence" value="ECO:0007669"/>
    <property type="project" value="InterPro"/>
</dbReference>
<dbReference type="PROSITE" id="PS00211">
    <property type="entry name" value="ABC_TRANSPORTER_1"/>
    <property type="match status" value="1"/>
</dbReference>
<evidence type="ECO:0000256" key="6">
    <source>
        <dbReference type="ARBA" id="ARBA00022840"/>
    </source>
</evidence>
<dbReference type="InterPro" id="IPR017871">
    <property type="entry name" value="ABC_transporter-like_CS"/>
</dbReference>
<dbReference type="SMART" id="SM00382">
    <property type="entry name" value="AAA"/>
    <property type="match status" value="2"/>
</dbReference>
<sequence length="1167" mass="124952">MSTSLAPLIRVLRQHRAASIGAFSTSIGVTVVEVLLPLLTRDAVDVATGQAGAGESSTATTLFPSLSPLWAIVVCLVIATVARYALQFSRRFSAGILSINVQHRLRVSMLDTVLKLGGPAQDSLHTGQAVSRSISDISTVQGLCAVLPLTVGNATKLVLTAGVIVWLSPVLSLLAFATLPLVYLLGYRSRTPLFEATRAAQDQAATVTGVVEETVTGIRVVKAFSQQQREVARLHKESQELYRRRLQVARVTALFQPVMEQLPLAALVANIMAGGWLALQGTISIGTFVAFATYVTTLSQVTKMLSGMVIRVQTGISSLARITEILDLAPPYAPTASTSLPDTSTALGIDAQKVTVAGVLESISFTAQPGKTLCIVGPPGSGKSMMVQLLSGFYQPDSGSLALIDTAGNRTAYADLDPDTVRSQLTSVLDDTFLYSSTIMDNLTMGREFSEEEILTATTTAQAHEFISALPHGYQETIGERGLTLSGGQRQRLALARALLAGRKILVLDDATSAIDAITEAAIYDALRDNYPEVTVIAIAHRPSTMRVADHIVKFPNAPFKSEDERDTHALWPEIFPQPHPPSDQFTAVTEQQDPFSLRRLLGHAKTHIMLVVALLIVGVLADLAFPSLVRLAVDQGVLTHNVGTLQLATAVGAVIVVVSGAAAAARTLLTARVGERLLLILRVRSFAHLQRLSMSYFESTTAGRIITRMTTDIDALSSFLQTGVAQVIVACGTLVGITIMLVVTDFSLALIALAAVPVIIVATLIFRRISRRLYQRAREEISTVNSQFHEAFSGLRTTQLYRAEPFMLRQFQDMAEQYRRTRIKAQTGVAIYFPGISAVSELTHAAVLGVGAHQVMRGELSPGVLIAFLMYLGLLFGPLQDLSQLFDAYQQAAIGLRRIADLLATQPTVPDTGTRTGAPGAAEGPLALVDTSFTYRTDQSTENAGILSQLNLRIDPGSTVAIVGATGAGKSTLIKLIARFYDPLSGLVTANGTDIREFPLAQWRSTLGYVPQEAHLFTGTVAYNIGYGRPSARAEEIVEAARAVGALPVIEGLAHGFNQEVGERGRALSSGQRQLVALARAELVDPHVLLLDETTATLDPETEASVVEASTSMMRGRTSILIAHRLSTAAQADRILVMHHGNIVEDGTHDQLIAAGGRYAALWSAH</sequence>
<dbReference type="SUPFAM" id="SSF90123">
    <property type="entry name" value="ABC transporter transmembrane region"/>
    <property type="match status" value="2"/>
</dbReference>
<feature type="transmembrane region" description="Helical" evidence="10">
    <location>
        <begin position="830"/>
        <end position="849"/>
    </location>
</feature>
<feature type="transmembrane region" description="Helical" evidence="10">
    <location>
        <begin position="264"/>
        <end position="295"/>
    </location>
</feature>
<dbReference type="InterPro" id="IPR039421">
    <property type="entry name" value="Type_1_exporter"/>
</dbReference>
<feature type="transmembrane region" description="Helical" evidence="10">
    <location>
        <begin position="609"/>
        <end position="634"/>
    </location>
</feature>
<evidence type="ECO:0000256" key="9">
    <source>
        <dbReference type="ARBA" id="ARBA00061644"/>
    </source>
</evidence>